<evidence type="ECO:0000313" key="5">
    <source>
        <dbReference type="Proteomes" id="UP000186313"/>
    </source>
</evidence>
<keyword evidence="1" id="KW-0732">Signal</keyword>
<dbReference type="Pfam" id="PF06251">
    <property type="entry name" value="Caps_syn_GfcC_C"/>
    <property type="match status" value="1"/>
</dbReference>
<protein>
    <submittedName>
        <fullName evidence="4">Uncharacterized protein</fullName>
    </submittedName>
</protein>
<dbReference type="InterPro" id="IPR010425">
    <property type="entry name" value="Caps_synth_GfcC-like_C"/>
</dbReference>
<sequence length="250" mass="28184">MGTFYALLIILALTFTSRKSEANNSTTVAIPATQQQFTFSKPLPLEAFLSALHQSKSFAKLHTFPFSYQLFDTNRELEAVEFQTTVLEKLQFLAQSNHTLKTSAELLLQQVKRWDVGYRIFTPLDWDVVRIDSGSNLTLSGNYELLTPLRKERVIFEGLLVSPQSIALKSTNSLSAYTSQIRSLSSANPSYAWVIYPDGTTRKVGYALWNETPVNLTPNSVVFFGFNSEEPSLVQLEKDIVKLITMRKAL</sequence>
<feature type="chain" id="PRO_5012389941" evidence="1">
    <location>
        <begin position="23"/>
        <end position="250"/>
    </location>
</feature>
<evidence type="ECO:0000259" key="3">
    <source>
        <dbReference type="Pfam" id="PF20616"/>
    </source>
</evidence>
<evidence type="ECO:0000313" key="4">
    <source>
        <dbReference type="EMBL" id="OLQ92084.1"/>
    </source>
</evidence>
<evidence type="ECO:0000256" key="1">
    <source>
        <dbReference type="SAM" id="SignalP"/>
    </source>
</evidence>
<reference evidence="4 5" key="1">
    <citation type="submission" date="2016-09" db="EMBL/GenBank/DDBJ databases">
        <title>Genomic Taxonomy of the Vibrionaceae.</title>
        <authorList>
            <person name="Gonzalez-Castillo A."/>
            <person name="Gomez-Gil B."/>
            <person name="Enciso-Ibarra K."/>
        </authorList>
    </citation>
    <scope>NUCLEOTIDE SEQUENCE [LARGE SCALE GENOMIC DNA]</scope>
    <source>
        <strain evidence="4 5">CAIM 703</strain>
    </source>
</reference>
<dbReference type="InterPro" id="IPR046459">
    <property type="entry name" value="Caps_syn_GfcC_N"/>
</dbReference>
<feature type="signal peptide" evidence="1">
    <location>
        <begin position="1"/>
        <end position="22"/>
    </location>
</feature>
<dbReference type="Pfam" id="PF20616">
    <property type="entry name" value="Caps_syn_GfcC_N"/>
    <property type="match status" value="1"/>
</dbReference>
<accession>A0A1Q9HMX0</accession>
<organism evidence="4 5">
    <name type="scientific">Vibrio panuliri</name>
    <dbReference type="NCBI Taxonomy" id="1381081"/>
    <lineage>
        <taxon>Bacteria</taxon>
        <taxon>Pseudomonadati</taxon>
        <taxon>Pseudomonadota</taxon>
        <taxon>Gammaproteobacteria</taxon>
        <taxon>Vibrionales</taxon>
        <taxon>Vibrionaceae</taxon>
        <taxon>Vibrio</taxon>
    </lineage>
</organism>
<feature type="domain" description="Capsule biosynthesis GfcC-like C-terminal" evidence="2">
    <location>
        <begin position="165"/>
        <end position="247"/>
    </location>
</feature>
<dbReference type="AlphaFoldDB" id="A0A1Q9HMX0"/>
<feature type="domain" description="Capsule biosynthesis GfcC-like N-terminal" evidence="3">
    <location>
        <begin position="26"/>
        <end position="146"/>
    </location>
</feature>
<dbReference type="Gene3D" id="3.10.560.10">
    <property type="entry name" value="Outer membrane lipoprotein wza domain like"/>
    <property type="match status" value="1"/>
</dbReference>
<dbReference type="STRING" id="1381081.BIY22_16365"/>
<comment type="caution">
    <text evidence="4">The sequence shown here is derived from an EMBL/GenBank/DDBJ whole genome shotgun (WGS) entry which is preliminary data.</text>
</comment>
<gene>
    <name evidence="4" type="ORF">BIY22_16365</name>
</gene>
<proteinExistence type="predicted"/>
<name>A0A1Q9HMX0_9VIBR</name>
<dbReference type="Gene3D" id="3.10.20.700">
    <property type="match status" value="1"/>
</dbReference>
<evidence type="ECO:0000259" key="2">
    <source>
        <dbReference type="Pfam" id="PF06251"/>
    </source>
</evidence>
<dbReference type="EMBL" id="MJMJ01000005">
    <property type="protein sequence ID" value="OLQ92084.1"/>
    <property type="molecule type" value="Genomic_DNA"/>
</dbReference>
<dbReference type="Proteomes" id="UP000186313">
    <property type="component" value="Unassembled WGS sequence"/>
</dbReference>